<reference evidence="1" key="1">
    <citation type="submission" date="2020-05" db="EMBL/GenBank/DDBJ databases">
        <authorList>
            <person name="Chiriac C."/>
            <person name="Salcher M."/>
            <person name="Ghai R."/>
            <person name="Kavagutti S V."/>
        </authorList>
    </citation>
    <scope>NUCLEOTIDE SEQUENCE</scope>
</reference>
<sequence length="209" mass="22878">MKKTIATREDVHECTELGDVHNAALVHLTNFSGRRVENETDLTLGLAHCTTIGRTDADATNRTIVVDTDVGAGFLLDGVDDLALRTNNFTDLVHRDFEADDLRCGFANLFARSRNGTGHNFEDRKTGFFGLLQSLCKNVGGDAVDLGVELQCRHELRRTSNLEVHVAEGIFSSEDVGKGRVLAIGKHEAHGDTSDRCTQRNAGVHHRKG</sequence>
<evidence type="ECO:0000313" key="1">
    <source>
        <dbReference type="EMBL" id="CAB4650592.1"/>
    </source>
</evidence>
<name>A0A6J6KM09_9ZZZZ</name>
<accession>A0A6J6KM09</accession>
<gene>
    <name evidence="1" type="ORF">UFOPK2143_01254</name>
</gene>
<organism evidence="1">
    <name type="scientific">freshwater metagenome</name>
    <dbReference type="NCBI Taxonomy" id="449393"/>
    <lineage>
        <taxon>unclassified sequences</taxon>
        <taxon>metagenomes</taxon>
        <taxon>ecological metagenomes</taxon>
    </lineage>
</organism>
<dbReference type="AlphaFoldDB" id="A0A6J6KM09"/>
<dbReference type="EMBL" id="CAEZVV010000088">
    <property type="protein sequence ID" value="CAB4650592.1"/>
    <property type="molecule type" value="Genomic_DNA"/>
</dbReference>
<protein>
    <submittedName>
        <fullName evidence="1">Unannotated protein</fullName>
    </submittedName>
</protein>
<proteinExistence type="predicted"/>